<dbReference type="STRING" id="1122125.GCA_000423185_05641"/>
<comment type="caution">
    <text evidence="7">The sequence shown here is derived from an EMBL/GenBank/DDBJ whole genome shotgun (WGS) entry which is preliminary data.</text>
</comment>
<keyword evidence="1" id="KW-0004">4Fe-4S</keyword>
<organism evidence="7 8">
    <name type="scientific">Inquilinus limosus</name>
    <dbReference type="NCBI Taxonomy" id="171674"/>
    <lineage>
        <taxon>Bacteria</taxon>
        <taxon>Pseudomonadati</taxon>
        <taxon>Pseudomonadota</taxon>
        <taxon>Alphaproteobacteria</taxon>
        <taxon>Rhodospirillales</taxon>
        <taxon>Rhodospirillaceae</taxon>
        <taxon>Inquilinus</taxon>
    </lineage>
</organism>
<keyword evidence="4" id="KW-0408">Iron</keyword>
<dbReference type="PANTHER" id="PTHR43498:SF1">
    <property type="entry name" value="COB--COM HETERODISULFIDE REDUCTASE IRON-SULFUR SUBUNIT A"/>
    <property type="match status" value="1"/>
</dbReference>
<dbReference type="GO" id="GO:0046872">
    <property type="term" value="F:metal ion binding"/>
    <property type="evidence" value="ECO:0007669"/>
    <property type="project" value="UniProtKB-KW"/>
</dbReference>
<dbReference type="EMBL" id="NHON01000067">
    <property type="protein sequence ID" value="OWJ64145.1"/>
    <property type="molecule type" value="Genomic_DNA"/>
</dbReference>
<evidence type="ECO:0008006" key="9">
    <source>
        <dbReference type="Google" id="ProtNLM"/>
    </source>
</evidence>
<evidence type="ECO:0000256" key="5">
    <source>
        <dbReference type="ARBA" id="ARBA00023014"/>
    </source>
</evidence>
<evidence type="ECO:0000256" key="6">
    <source>
        <dbReference type="SAM" id="MobiDB-lite"/>
    </source>
</evidence>
<evidence type="ECO:0000313" key="8">
    <source>
        <dbReference type="Proteomes" id="UP000196655"/>
    </source>
</evidence>
<keyword evidence="3" id="KW-0560">Oxidoreductase</keyword>
<keyword evidence="8" id="KW-1185">Reference proteome</keyword>
<name>A0A211ZFX0_9PROT</name>
<evidence type="ECO:0000256" key="1">
    <source>
        <dbReference type="ARBA" id="ARBA00022485"/>
    </source>
</evidence>
<dbReference type="OrthoDB" id="9777740at2"/>
<dbReference type="Pfam" id="PF12831">
    <property type="entry name" value="FAD_oxidored"/>
    <property type="match status" value="1"/>
</dbReference>
<dbReference type="PANTHER" id="PTHR43498">
    <property type="entry name" value="FERREDOXIN:COB-COM HETERODISULFIDE REDUCTASE SUBUNIT A"/>
    <property type="match status" value="1"/>
</dbReference>
<dbReference type="SUPFAM" id="SSF51905">
    <property type="entry name" value="FAD/NAD(P)-binding domain"/>
    <property type="match status" value="1"/>
</dbReference>
<dbReference type="Proteomes" id="UP000196655">
    <property type="component" value="Unassembled WGS sequence"/>
</dbReference>
<dbReference type="GO" id="GO:0016491">
    <property type="term" value="F:oxidoreductase activity"/>
    <property type="evidence" value="ECO:0007669"/>
    <property type="project" value="UniProtKB-KW"/>
</dbReference>
<dbReference type="Gene3D" id="3.50.50.60">
    <property type="entry name" value="FAD/NAD(P)-binding domain"/>
    <property type="match status" value="1"/>
</dbReference>
<keyword evidence="2" id="KW-0479">Metal-binding</keyword>
<sequence>MRCRIACPADMPEDRSRQGPIRIPRRGRGRAGRSSGGTAQGDPPRRAAPRVRLRRFGRAGTIRRGFSPSWASGWGEFVVKYYDSVVYGATPSGIVAASLMGKRGLRVLVIEPTGHVGGLMTSGLNATDIIGSGSILRGAAREVFQRAGAAYGSPEIEFRAEPHVLAGIFRGLLDEAGVELRTGTRIATIMKTGPSLSHAVLEDGDTVWSAFWIDATYEGDLLPLAGVSCRIGRESAEAHGETMAGRRRLGSMLPAPLDEPIPARDGRGKLLPYLLPPDGVRLGDGDSRLQAFCYRLTLTRNPDNRLPIPEPDRYDPADMELFRRLALSGRRKGAGAVSIVHGTTFNSIFFNLARLRGGKYDMNSGHAAPINLPLAGMDWLGSGPAGRRRIAAIYRDYTARILHFIRTDESVPEETRRFFAEFGFCRDEYHGSDGWPPALYVREGRRLQGIDTLTEHDVLRGAVDPEADIGIGRYPLDCKPIQWTVTADGERAVREGMIFGKCDRYGIRYGMLLPKPEEASNLLASVAASATHIAFASLRMEPHWMIMGAAAGAAVVLATRQRRTLHALAGRAVRALAEADLPHAVPEPAVALAAG</sequence>
<dbReference type="InterPro" id="IPR036188">
    <property type="entry name" value="FAD/NAD-bd_sf"/>
</dbReference>
<reference evidence="8" key="1">
    <citation type="submission" date="2017-05" db="EMBL/GenBank/DDBJ databases">
        <authorList>
            <person name="Macchi M."/>
            <person name="Festa S."/>
            <person name="Coppotelli B.M."/>
            <person name="Morelli I.S."/>
        </authorList>
    </citation>
    <scope>NUCLEOTIDE SEQUENCE [LARGE SCALE GENOMIC DNA]</scope>
    <source>
        <strain evidence="8">I</strain>
    </source>
</reference>
<keyword evidence="5" id="KW-0411">Iron-sulfur</keyword>
<evidence type="ECO:0000313" key="7">
    <source>
        <dbReference type="EMBL" id="OWJ64145.1"/>
    </source>
</evidence>
<proteinExistence type="predicted"/>
<evidence type="ECO:0000256" key="2">
    <source>
        <dbReference type="ARBA" id="ARBA00022723"/>
    </source>
</evidence>
<dbReference type="AlphaFoldDB" id="A0A211ZFX0"/>
<feature type="region of interest" description="Disordered" evidence="6">
    <location>
        <begin position="1"/>
        <end position="50"/>
    </location>
</feature>
<evidence type="ECO:0000256" key="3">
    <source>
        <dbReference type="ARBA" id="ARBA00023002"/>
    </source>
</evidence>
<protein>
    <recommendedName>
        <fullName evidence="9">FAD-dependent oxidoreductase</fullName>
    </recommendedName>
</protein>
<gene>
    <name evidence="7" type="ORF">BWR60_26300</name>
</gene>
<accession>A0A211ZFX0</accession>
<dbReference type="GO" id="GO:0051539">
    <property type="term" value="F:4 iron, 4 sulfur cluster binding"/>
    <property type="evidence" value="ECO:0007669"/>
    <property type="project" value="UniProtKB-KW"/>
</dbReference>
<dbReference type="InterPro" id="IPR039650">
    <property type="entry name" value="HdrA-like"/>
</dbReference>
<evidence type="ECO:0000256" key="4">
    <source>
        <dbReference type="ARBA" id="ARBA00023004"/>
    </source>
</evidence>